<keyword evidence="3" id="KW-1185">Reference proteome</keyword>
<dbReference type="Proteomes" id="UP000813427">
    <property type="component" value="Unassembled WGS sequence"/>
</dbReference>
<comment type="caution">
    <text evidence="2">The sequence shown here is derived from an EMBL/GenBank/DDBJ whole genome shotgun (WGS) entry which is preliminary data.</text>
</comment>
<name>A0A8K0WAL7_9HYPO</name>
<gene>
    <name evidence="2" type="ORF">BKA59DRAFT_529990</name>
</gene>
<feature type="compositionally biased region" description="Basic and acidic residues" evidence="1">
    <location>
        <begin position="89"/>
        <end position="103"/>
    </location>
</feature>
<reference evidence="2" key="1">
    <citation type="journal article" date="2021" name="Nat. Commun.">
        <title>Genetic determinants of endophytism in the Arabidopsis root mycobiome.</title>
        <authorList>
            <person name="Mesny F."/>
            <person name="Miyauchi S."/>
            <person name="Thiergart T."/>
            <person name="Pickel B."/>
            <person name="Atanasova L."/>
            <person name="Karlsson M."/>
            <person name="Huettel B."/>
            <person name="Barry K.W."/>
            <person name="Haridas S."/>
            <person name="Chen C."/>
            <person name="Bauer D."/>
            <person name="Andreopoulos W."/>
            <person name="Pangilinan J."/>
            <person name="LaButti K."/>
            <person name="Riley R."/>
            <person name="Lipzen A."/>
            <person name="Clum A."/>
            <person name="Drula E."/>
            <person name="Henrissat B."/>
            <person name="Kohler A."/>
            <person name="Grigoriev I.V."/>
            <person name="Martin F.M."/>
            <person name="Hacquard S."/>
        </authorList>
    </citation>
    <scope>NUCLEOTIDE SEQUENCE</scope>
    <source>
        <strain evidence="2">MPI-SDFR-AT-0068</strain>
    </source>
</reference>
<evidence type="ECO:0000313" key="3">
    <source>
        <dbReference type="Proteomes" id="UP000813427"/>
    </source>
</evidence>
<evidence type="ECO:0000256" key="1">
    <source>
        <dbReference type="SAM" id="MobiDB-lite"/>
    </source>
</evidence>
<proteinExistence type="predicted"/>
<feature type="region of interest" description="Disordered" evidence="1">
    <location>
        <begin position="89"/>
        <end position="116"/>
    </location>
</feature>
<sequence length="116" mass="12654">MPTKEVLNQWEASSPTAKGEGPLQGTTNPARSLVSAHECFAARPNAEGCSHEYHDGRLAAHQDRVRNNGAHTPNSLHADILKQIEAKQDRDITAHDPQEESKRVATHSGAADRNDK</sequence>
<feature type="region of interest" description="Disordered" evidence="1">
    <location>
        <begin position="1"/>
        <end position="29"/>
    </location>
</feature>
<dbReference type="AlphaFoldDB" id="A0A8K0WAL7"/>
<accession>A0A8K0WAL7</accession>
<protein>
    <submittedName>
        <fullName evidence="2">Uncharacterized protein</fullName>
    </submittedName>
</protein>
<organism evidence="2 3">
    <name type="scientific">Fusarium tricinctum</name>
    <dbReference type="NCBI Taxonomy" id="61284"/>
    <lineage>
        <taxon>Eukaryota</taxon>
        <taxon>Fungi</taxon>
        <taxon>Dikarya</taxon>
        <taxon>Ascomycota</taxon>
        <taxon>Pezizomycotina</taxon>
        <taxon>Sordariomycetes</taxon>
        <taxon>Hypocreomycetidae</taxon>
        <taxon>Hypocreales</taxon>
        <taxon>Nectriaceae</taxon>
        <taxon>Fusarium</taxon>
        <taxon>Fusarium tricinctum species complex</taxon>
    </lineage>
</organism>
<dbReference type="EMBL" id="JAGPXF010000005">
    <property type="protein sequence ID" value="KAH7242266.1"/>
    <property type="molecule type" value="Genomic_DNA"/>
</dbReference>
<dbReference type="OrthoDB" id="5098627at2759"/>
<evidence type="ECO:0000313" key="2">
    <source>
        <dbReference type="EMBL" id="KAH7242266.1"/>
    </source>
</evidence>